<dbReference type="EMBL" id="PPCN01000001">
    <property type="protein sequence ID" value="POF34304.1"/>
    <property type="molecule type" value="Genomic_DNA"/>
</dbReference>
<reference evidence="2 3" key="1">
    <citation type="submission" date="2018-01" db="EMBL/GenBank/DDBJ databases">
        <title>Genomic Encyclopedia of Archaeal and Bacterial Type Strains, Phase II (KMG-II): from individual species to whole genera.</title>
        <authorList>
            <person name="Goeker M."/>
        </authorList>
    </citation>
    <scope>NUCLEOTIDE SEQUENCE [LARGE SCALE GENOMIC DNA]</scope>
    <source>
        <strain evidence="2 3">DSM 17023</strain>
    </source>
</reference>
<evidence type="ECO:0000313" key="2">
    <source>
        <dbReference type="EMBL" id="POF34304.1"/>
    </source>
</evidence>
<keyword evidence="2" id="KW-0489">Methyltransferase</keyword>
<dbReference type="InterPro" id="IPR041698">
    <property type="entry name" value="Methyltransf_25"/>
</dbReference>
<evidence type="ECO:0000259" key="1">
    <source>
        <dbReference type="Pfam" id="PF13649"/>
    </source>
</evidence>
<dbReference type="GO" id="GO:0008168">
    <property type="term" value="F:methyltransferase activity"/>
    <property type="evidence" value="ECO:0007669"/>
    <property type="project" value="UniProtKB-KW"/>
</dbReference>
<dbReference type="Proteomes" id="UP000236959">
    <property type="component" value="Unassembled WGS sequence"/>
</dbReference>
<dbReference type="InterPro" id="IPR029063">
    <property type="entry name" value="SAM-dependent_MTases_sf"/>
</dbReference>
<dbReference type="Gene3D" id="3.40.50.150">
    <property type="entry name" value="Vaccinia Virus protein VP39"/>
    <property type="match status" value="1"/>
</dbReference>
<protein>
    <submittedName>
        <fullName evidence="2">Methyltransferase family protein</fullName>
    </submittedName>
</protein>
<keyword evidence="2" id="KW-0808">Transferase</keyword>
<organism evidence="2 3">
    <name type="scientific">Roseibium marinum</name>
    <dbReference type="NCBI Taxonomy" id="281252"/>
    <lineage>
        <taxon>Bacteria</taxon>
        <taxon>Pseudomonadati</taxon>
        <taxon>Pseudomonadota</taxon>
        <taxon>Alphaproteobacteria</taxon>
        <taxon>Hyphomicrobiales</taxon>
        <taxon>Stappiaceae</taxon>
        <taxon>Roseibium</taxon>
    </lineage>
</organism>
<comment type="caution">
    <text evidence="2">The sequence shown here is derived from an EMBL/GenBank/DDBJ whole genome shotgun (WGS) entry which is preliminary data.</text>
</comment>
<feature type="domain" description="Methyltransferase" evidence="1">
    <location>
        <begin position="39"/>
        <end position="135"/>
    </location>
</feature>
<proteinExistence type="predicted"/>
<gene>
    <name evidence="2" type="ORF">CLV41_101758</name>
</gene>
<dbReference type="Pfam" id="PF13649">
    <property type="entry name" value="Methyltransf_25"/>
    <property type="match status" value="1"/>
</dbReference>
<evidence type="ECO:0000313" key="3">
    <source>
        <dbReference type="Proteomes" id="UP000236959"/>
    </source>
</evidence>
<dbReference type="AlphaFoldDB" id="A0A2S3V2V0"/>
<dbReference type="SUPFAM" id="SSF53335">
    <property type="entry name" value="S-adenosyl-L-methionine-dependent methyltransferases"/>
    <property type="match status" value="1"/>
</dbReference>
<accession>A0A2S3V2V0</accession>
<dbReference type="OrthoDB" id="7273451at2"/>
<keyword evidence="3" id="KW-1185">Reference proteome</keyword>
<sequence length="268" mass="29197">MSGFSSEWLALREPLDLVARNAEVEEAFLGRLPERPLRILDLASGAGSTIAAMHAKFSQPVNWLLTDHDPALLEIAAERWRNEATGRLETRQVDLAGDLEDLPLADVDAVTTSAFLDLVSEEFLLRLTDVIVRAGKPFLASLTYDGRTAFEPSHPFDATLGAALNAHQKSDKGFGPALGPDAAVRATGLFEDRGYRVVRGPSDWRGGPSSPEFLLEFLRGWGRVGQEIGLEESSLDAWWGDRQGKIRSGELHVEVGHIDFAALPSSAL</sequence>
<dbReference type="GO" id="GO:0032259">
    <property type="term" value="P:methylation"/>
    <property type="evidence" value="ECO:0007669"/>
    <property type="project" value="UniProtKB-KW"/>
</dbReference>
<dbReference type="RefSeq" id="WP_103220897.1">
    <property type="nucleotide sequence ID" value="NZ_PPCN01000001.1"/>
</dbReference>
<name>A0A2S3V2V0_9HYPH</name>